<comment type="caution">
    <text evidence="1">The sequence shown here is derived from an EMBL/GenBank/DDBJ whole genome shotgun (WGS) entry which is preliminary data.</text>
</comment>
<organism evidence="1 2">
    <name type="scientific">Funneliformis caledonium</name>
    <dbReference type="NCBI Taxonomy" id="1117310"/>
    <lineage>
        <taxon>Eukaryota</taxon>
        <taxon>Fungi</taxon>
        <taxon>Fungi incertae sedis</taxon>
        <taxon>Mucoromycota</taxon>
        <taxon>Glomeromycotina</taxon>
        <taxon>Glomeromycetes</taxon>
        <taxon>Glomerales</taxon>
        <taxon>Glomeraceae</taxon>
        <taxon>Funneliformis</taxon>
    </lineage>
</organism>
<accession>A0A9N9JBT4</accession>
<proteinExistence type="predicted"/>
<dbReference type="OrthoDB" id="2489504at2759"/>
<sequence length="67" mass="7914">MGRENRLRGARSGKICNELIFLLNERMKVLDEESETHSYGRPLSYYPVKKFRRKRPSMIVKVSPNQC</sequence>
<gene>
    <name evidence="1" type="ORF">FCALED_LOCUS17759</name>
</gene>
<dbReference type="EMBL" id="CAJVPQ010029371">
    <property type="protein sequence ID" value="CAG8774807.1"/>
    <property type="molecule type" value="Genomic_DNA"/>
</dbReference>
<evidence type="ECO:0000313" key="2">
    <source>
        <dbReference type="Proteomes" id="UP000789570"/>
    </source>
</evidence>
<dbReference type="Proteomes" id="UP000789570">
    <property type="component" value="Unassembled WGS sequence"/>
</dbReference>
<name>A0A9N9JBT4_9GLOM</name>
<protein>
    <submittedName>
        <fullName evidence="1">12261_t:CDS:1</fullName>
    </submittedName>
</protein>
<feature type="non-terminal residue" evidence="1">
    <location>
        <position position="67"/>
    </location>
</feature>
<dbReference type="AlphaFoldDB" id="A0A9N9JBT4"/>
<reference evidence="1" key="1">
    <citation type="submission" date="2021-06" db="EMBL/GenBank/DDBJ databases">
        <authorList>
            <person name="Kallberg Y."/>
            <person name="Tangrot J."/>
            <person name="Rosling A."/>
        </authorList>
    </citation>
    <scope>NUCLEOTIDE SEQUENCE</scope>
    <source>
        <strain evidence="1">UK204</strain>
    </source>
</reference>
<evidence type="ECO:0000313" key="1">
    <source>
        <dbReference type="EMBL" id="CAG8774807.1"/>
    </source>
</evidence>
<keyword evidence="2" id="KW-1185">Reference proteome</keyword>